<sequence length="585" mass="62778">MTSNGWLQILLFFASVLLLAKPLGLYMVKVFERTSTPFDFALRPLERLLYKLTGVKEDEEMGWQQYAIAMLIFSAATLFLTYAIERLQGLLPLNPQHLPGVAPGLAWNTAVSFTTNTNWQSYVPETTMSYLTQMLGLATHNFWSAAVGMALAVALIRGIARREASTLGNFWVDMTRSILYVLLPICVVYATVLVSQGVVQNLRPYDTVKLVEAQSVTTTGTDGKKTTTSIATQTIAQGPVASQEAIKMLGTNGGGFFNTNSAHPFENPTPFTNYLQMLSIFLIPAGLTVTLGRMVGSTKHGWAVFAAMSVFFFLGTTAAYKAESQPSPMMHHVTQTQGNMEGKEVRFGVANSALFATVTTDASCGAVNAMHDSFTPLGGLVPLTNILLGEIVFGGVGAGLYGMLIFVILAVFLAGLMVGRTPEYLGKKIEAVDVQLSMLYLLIFPLIILSLAAVSVLAPTFGTSSLGNQGPHGLSEILYAFASAVGNNGSAFAGLNANTPWYNSSLGVAMFCGRFLMIVPMLAIAGNLARKKIVPASQGTFPVTTPLFVVLLCSVILIVGALTFFPVLSLGPILEHLQMHAGRTY</sequence>
<dbReference type="GO" id="GO:0030955">
    <property type="term" value="F:potassium ion binding"/>
    <property type="evidence" value="ECO:0007669"/>
    <property type="project" value="UniProtKB-UniRule"/>
</dbReference>
<dbReference type="PANTHER" id="PTHR30607:SF2">
    <property type="entry name" value="POTASSIUM-TRANSPORTING ATPASE POTASSIUM-BINDING SUBUNIT"/>
    <property type="match status" value="1"/>
</dbReference>
<dbReference type="PIRSF" id="PIRSF001294">
    <property type="entry name" value="K_ATPaseA"/>
    <property type="match status" value="1"/>
</dbReference>
<accession>A0A239M7P4</accession>
<evidence type="ECO:0000256" key="3">
    <source>
        <dbReference type="ARBA" id="ARBA00022538"/>
    </source>
</evidence>
<evidence type="ECO:0000256" key="2">
    <source>
        <dbReference type="ARBA" id="ARBA00022475"/>
    </source>
</evidence>
<dbReference type="InterPro" id="IPR004623">
    <property type="entry name" value="KdpA"/>
</dbReference>
<evidence type="ECO:0000256" key="1">
    <source>
        <dbReference type="ARBA" id="ARBA00022448"/>
    </source>
</evidence>
<feature type="transmembrane region" description="Helical" evidence="9">
    <location>
        <begin position="439"/>
        <end position="457"/>
    </location>
</feature>
<feature type="transmembrane region" description="Helical" evidence="9">
    <location>
        <begin position="548"/>
        <end position="574"/>
    </location>
</feature>
<feature type="transmembrane region" description="Helical" evidence="9">
    <location>
        <begin position="302"/>
        <end position="320"/>
    </location>
</feature>
<protein>
    <recommendedName>
        <fullName evidence="9">Potassium-transporting ATPase potassium-binding subunit</fullName>
    </recommendedName>
    <alternativeName>
        <fullName evidence="9">ATP phosphohydrolase [potassium-transporting] A chain</fullName>
    </alternativeName>
    <alternativeName>
        <fullName evidence="9">Potassium-binding and translocating subunit A</fullName>
    </alternativeName>
    <alternativeName>
        <fullName evidence="9">Potassium-translocating ATPase A chain</fullName>
    </alternativeName>
</protein>
<evidence type="ECO:0000256" key="4">
    <source>
        <dbReference type="ARBA" id="ARBA00022692"/>
    </source>
</evidence>
<keyword evidence="6 9" id="KW-1133">Transmembrane helix</keyword>
<comment type="similarity">
    <text evidence="9">Belongs to the KdpA family.</text>
</comment>
<keyword evidence="7 9" id="KW-0406">Ion transport</keyword>
<dbReference type="GO" id="GO:0008556">
    <property type="term" value="F:P-type potassium transmembrane transporter activity"/>
    <property type="evidence" value="ECO:0007669"/>
    <property type="project" value="InterPro"/>
</dbReference>
<feature type="transmembrane region" description="Helical" evidence="9">
    <location>
        <begin position="391"/>
        <end position="418"/>
    </location>
</feature>
<dbReference type="GO" id="GO:0005886">
    <property type="term" value="C:plasma membrane"/>
    <property type="evidence" value="ECO:0007669"/>
    <property type="project" value="UniProtKB-SubCell"/>
</dbReference>
<comment type="subunit">
    <text evidence="9">The system is composed of three essential subunits: KdpA, KdpB and KdpC.</text>
</comment>
<dbReference type="AlphaFoldDB" id="A0A239M7P4"/>
<dbReference type="OrthoDB" id="9763796at2"/>
<feature type="transmembrane region" description="Helical" evidence="9">
    <location>
        <begin position="6"/>
        <end position="28"/>
    </location>
</feature>
<feature type="transmembrane region" description="Helical" evidence="9">
    <location>
        <begin position="66"/>
        <end position="84"/>
    </location>
</feature>
<dbReference type="Proteomes" id="UP000198356">
    <property type="component" value="Unassembled WGS sequence"/>
</dbReference>
<dbReference type="NCBIfam" id="TIGR00680">
    <property type="entry name" value="kdpA"/>
    <property type="match status" value="1"/>
</dbReference>
<keyword evidence="8 9" id="KW-0472">Membrane</keyword>
<evidence type="ECO:0000256" key="5">
    <source>
        <dbReference type="ARBA" id="ARBA00022958"/>
    </source>
</evidence>
<dbReference type="Pfam" id="PF03814">
    <property type="entry name" value="KdpA"/>
    <property type="match status" value="1"/>
</dbReference>
<evidence type="ECO:0000256" key="8">
    <source>
        <dbReference type="ARBA" id="ARBA00023136"/>
    </source>
</evidence>
<keyword evidence="11" id="KW-1185">Reference proteome</keyword>
<evidence type="ECO:0000313" key="11">
    <source>
        <dbReference type="Proteomes" id="UP000198356"/>
    </source>
</evidence>
<keyword evidence="4 9" id="KW-0812">Transmembrane</keyword>
<proteinExistence type="inferred from homology"/>
<dbReference type="EMBL" id="FZOU01000010">
    <property type="protein sequence ID" value="SNT38460.1"/>
    <property type="molecule type" value="Genomic_DNA"/>
</dbReference>
<organism evidence="10 11">
    <name type="scientific">Granulicella rosea</name>
    <dbReference type="NCBI Taxonomy" id="474952"/>
    <lineage>
        <taxon>Bacteria</taxon>
        <taxon>Pseudomonadati</taxon>
        <taxon>Acidobacteriota</taxon>
        <taxon>Terriglobia</taxon>
        <taxon>Terriglobales</taxon>
        <taxon>Acidobacteriaceae</taxon>
        <taxon>Granulicella</taxon>
    </lineage>
</organism>
<dbReference type="PANTHER" id="PTHR30607">
    <property type="entry name" value="POTASSIUM-TRANSPORTING ATPASE A CHAIN"/>
    <property type="match status" value="1"/>
</dbReference>
<reference evidence="10 11" key="1">
    <citation type="submission" date="2017-06" db="EMBL/GenBank/DDBJ databases">
        <authorList>
            <person name="Kim H.J."/>
            <person name="Triplett B.A."/>
        </authorList>
    </citation>
    <scope>NUCLEOTIDE SEQUENCE [LARGE SCALE GENOMIC DNA]</scope>
    <source>
        <strain evidence="10 11">DSM 18704</strain>
    </source>
</reference>
<gene>
    <name evidence="9" type="primary">kdpA</name>
    <name evidence="10" type="ORF">SAMN05421770_11057</name>
</gene>
<keyword evidence="1 9" id="KW-0813">Transport</keyword>
<feature type="transmembrane region" description="Helical" evidence="9">
    <location>
        <begin position="134"/>
        <end position="156"/>
    </location>
</feature>
<feature type="transmembrane region" description="Helical" evidence="9">
    <location>
        <begin position="177"/>
        <end position="199"/>
    </location>
</feature>
<comment type="function">
    <text evidence="9">Part of the high-affinity ATP-driven potassium transport (or Kdp) system, which catalyzes the hydrolysis of ATP coupled with the electrogenic transport of potassium into the cytoplasm. This subunit binds the extracellular potassium ions and delivers the ions to the membrane domain of KdpB through an intramembrane tunnel.</text>
</comment>
<dbReference type="HAMAP" id="MF_00275">
    <property type="entry name" value="KdpA"/>
    <property type="match status" value="1"/>
</dbReference>
<keyword evidence="2 9" id="KW-1003">Cell membrane</keyword>
<evidence type="ECO:0000256" key="7">
    <source>
        <dbReference type="ARBA" id="ARBA00023065"/>
    </source>
</evidence>
<name>A0A239M7P4_9BACT</name>
<feature type="transmembrane region" description="Helical" evidence="9">
    <location>
        <begin position="507"/>
        <end position="528"/>
    </location>
</feature>
<keyword evidence="5 9" id="KW-0630">Potassium</keyword>
<feature type="transmembrane region" description="Helical" evidence="9">
    <location>
        <begin position="274"/>
        <end position="295"/>
    </location>
</feature>
<evidence type="ECO:0000256" key="6">
    <source>
        <dbReference type="ARBA" id="ARBA00022989"/>
    </source>
</evidence>
<evidence type="ECO:0000313" key="10">
    <source>
        <dbReference type="EMBL" id="SNT38460.1"/>
    </source>
</evidence>
<dbReference type="RefSeq" id="WP_089410138.1">
    <property type="nucleotide sequence ID" value="NZ_FZOU01000010.1"/>
</dbReference>
<keyword evidence="3 9" id="KW-0633">Potassium transport</keyword>
<evidence type="ECO:0000256" key="9">
    <source>
        <dbReference type="HAMAP-Rule" id="MF_00275"/>
    </source>
</evidence>
<comment type="subcellular location">
    <subcellularLocation>
        <location evidence="9">Cell membrane</location>
        <topology evidence="9">Multi-pass membrane protein</topology>
    </subcellularLocation>
</comment>